<evidence type="ECO:0000313" key="7">
    <source>
        <dbReference type="EMBL" id="SVB78384.1"/>
    </source>
</evidence>
<evidence type="ECO:0000256" key="2">
    <source>
        <dbReference type="ARBA" id="ARBA00022475"/>
    </source>
</evidence>
<keyword evidence="2" id="KW-1003">Cell membrane</keyword>
<evidence type="ECO:0000256" key="6">
    <source>
        <dbReference type="SAM" id="Phobius"/>
    </source>
</evidence>
<dbReference type="InterPro" id="IPR030923">
    <property type="entry name" value="LptG"/>
</dbReference>
<dbReference type="GO" id="GO:0015920">
    <property type="term" value="P:lipopolysaccharide transport"/>
    <property type="evidence" value="ECO:0007669"/>
    <property type="project" value="TreeGrafter"/>
</dbReference>
<sequence length="318" mass="35917">MKIRDRYINKTLRNYTLVVLLIWLSIYSFFNFLGELNSIGQFDYTVLEAFKYIILQMPEVAYKQASPIILLGCVLGMGYLSTTNQLVVLQVSGNSVLKLTALTVRTALIFVFMIIAFGEYIAPIASEEAEKGRAKALGQSYALQNQEGFWIREGGNYLNVEKNIDGNHFVGVTIIEVKSNKITSVVKSEDATFDGKSLKMDNTDIFSINDSTDIDEISLKERNSYNKIVSFDQDLINSLKKEPDELTTRNIYKQIQFLSDNKLNSGIYKVELYKRAIKPITLVAMILLAMLFVFGSTRDVSLGRKIFFGVSLGLSFEM</sequence>
<dbReference type="PANTHER" id="PTHR33529:SF2">
    <property type="entry name" value="LIPOPOLYSACCHARIDE EXPORT SYSTEM PERMEASE PROTEIN LPTG"/>
    <property type="match status" value="1"/>
</dbReference>
<evidence type="ECO:0008006" key="8">
    <source>
        <dbReference type="Google" id="ProtNLM"/>
    </source>
</evidence>
<accession>A0A382GU63</accession>
<feature type="non-terminal residue" evidence="7">
    <location>
        <position position="318"/>
    </location>
</feature>
<comment type="subcellular location">
    <subcellularLocation>
        <location evidence="1">Cell membrane</location>
        <topology evidence="1">Multi-pass membrane protein</topology>
    </subcellularLocation>
</comment>
<feature type="transmembrane region" description="Helical" evidence="6">
    <location>
        <begin position="12"/>
        <end position="30"/>
    </location>
</feature>
<evidence type="ECO:0000256" key="5">
    <source>
        <dbReference type="ARBA" id="ARBA00023136"/>
    </source>
</evidence>
<keyword evidence="4 6" id="KW-1133">Transmembrane helix</keyword>
<dbReference type="Pfam" id="PF03739">
    <property type="entry name" value="LptF_LptG"/>
    <property type="match status" value="1"/>
</dbReference>
<keyword evidence="3 6" id="KW-0812">Transmembrane</keyword>
<name>A0A382GU63_9ZZZZ</name>
<evidence type="ECO:0000256" key="4">
    <source>
        <dbReference type="ARBA" id="ARBA00022989"/>
    </source>
</evidence>
<protein>
    <recommendedName>
        <fullName evidence="8">LPS export ABC transporter permease LptG</fullName>
    </recommendedName>
</protein>
<feature type="transmembrane region" description="Helical" evidence="6">
    <location>
        <begin position="276"/>
        <end position="295"/>
    </location>
</feature>
<dbReference type="GO" id="GO:0043190">
    <property type="term" value="C:ATP-binding cassette (ABC) transporter complex"/>
    <property type="evidence" value="ECO:0007669"/>
    <property type="project" value="InterPro"/>
</dbReference>
<evidence type="ECO:0000256" key="3">
    <source>
        <dbReference type="ARBA" id="ARBA00022692"/>
    </source>
</evidence>
<proteinExistence type="predicted"/>
<feature type="transmembrane region" description="Helical" evidence="6">
    <location>
        <begin position="107"/>
        <end position="125"/>
    </location>
</feature>
<dbReference type="GO" id="GO:0055085">
    <property type="term" value="P:transmembrane transport"/>
    <property type="evidence" value="ECO:0007669"/>
    <property type="project" value="InterPro"/>
</dbReference>
<feature type="transmembrane region" description="Helical" evidence="6">
    <location>
        <begin position="67"/>
        <end position="87"/>
    </location>
</feature>
<dbReference type="PANTHER" id="PTHR33529">
    <property type="entry name" value="SLR0882 PROTEIN-RELATED"/>
    <property type="match status" value="1"/>
</dbReference>
<dbReference type="InterPro" id="IPR005495">
    <property type="entry name" value="LptG/LptF_permease"/>
</dbReference>
<dbReference type="NCBIfam" id="TIGR04408">
    <property type="entry name" value="LptG_lptG"/>
    <property type="match status" value="1"/>
</dbReference>
<evidence type="ECO:0000256" key="1">
    <source>
        <dbReference type="ARBA" id="ARBA00004651"/>
    </source>
</evidence>
<dbReference type="AlphaFoldDB" id="A0A382GU63"/>
<organism evidence="7">
    <name type="scientific">marine metagenome</name>
    <dbReference type="NCBI Taxonomy" id="408172"/>
    <lineage>
        <taxon>unclassified sequences</taxon>
        <taxon>metagenomes</taxon>
        <taxon>ecological metagenomes</taxon>
    </lineage>
</organism>
<gene>
    <name evidence="7" type="ORF">METZ01_LOCUS231238</name>
</gene>
<keyword evidence="5 6" id="KW-0472">Membrane</keyword>
<reference evidence="7" key="1">
    <citation type="submission" date="2018-05" db="EMBL/GenBank/DDBJ databases">
        <authorList>
            <person name="Lanie J.A."/>
            <person name="Ng W.-L."/>
            <person name="Kazmierczak K.M."/>
            <person name="Andrzejewski T.M."/>
            <person name="Davidsen T.M."/>
            <person name="Wayne K.J."/>
            <person name="Tettelin H."/>
            <person name="Glass J.I."/>
            <person name="Rusch D."/>
            <person name="Podicherti R."/>
            <person name="Tsui H.-C.T."/>
            <person name="Winkler M.E."/>
        </authorList>
    </citation>
    <scope>NUCLEOTIDE SEQUENCE</scope>
</reference>
<dbReference type="EMBL" id="UINC01057348">
    <property type="protein sequence ID" value="SVB78384.1"/>
    <property type="molecule type" value="Genomic_DNA"/>
</dbReference>